<protein>
    <recommendedName>
        <fullName evidence="4">FHA domain-containing protein</fullName>
    </recommendedName>
</protein>
<proteinExistence type="predicted"/>
<keyword evidence="1" id="KW-0597">Phosphoprotein</keyword>
<dbReference type="EMBL" id="CP017298">
    <property type="protein sequence ID" value="AOS47650.1"/>
    <property type="molecule type" value="Genomic_DNA"/>
</dbReference>
<name>A0A1D8B3E2_9ACTO</name>
<reference evidence="5 6" key="1">
    <citation type="submission" date="2016-09" db="EMBL/GenBank/DDBJ databases">
        <title>Complete genome sequence of Actinomyces hongkongensis HKU8.</title>
        <authorList>
            <person name="Gao Y.-X."/>
            <person name="Zhou Y.-Y."/>
            <person name="Xie Y."/>
            <person name="Wang M."/>
            <person name="Wang S.-J."/>
            <person name="Shen S.-G."/>
        </authorList>
    </citation>
    <scope>NUCLEOTIDE SEQUENCE [LARGE SCALE GENOMIC DNA]</scope>
    <source>
        <strain evidence="5 6">HKU8</strain>
    </source>
</reference>
<dbReference type="InterPro" id="IPR008984">
    <property type="entry name" value="SMAD_FHA_dom_sf"/>
</dbReference>
<dbReference type="OrthoDB" id="277520at2"/>
<dbReference type="STRING" id="178339.BH719_07155"/>
<dbReference type="KEGG" id="phon:BH719_07155"/>
<dbReference type="AlphaFoldDB" id="A0A1D8B3E2"/>
<feature type="region of interest" description="Disordered" evidence="2">
    <location>
        <begin position="40"/>
        <end position="77"/>
    </location>
</feature>
<feature type="compositionally biased region" description="Basic residues" evidence="2">
    <location>
        <begin position="53"/>
        <end position="62"/>
    </location>
</feature>
<dbReference type="Gene3D" id="2.60.200.20">
    <property type="match status" value="1"/>
</dbReference>
<evidence type="ECO:0000259" key="4">
    <source>
        <dbReference type="PROSITE" id="PS50006"/>
    </source>
</evidence>
<dbReference type="PANTHER" id="PTHR23308">
    <property type="entry name" value="NUCLEAR INHIBITOR OF PROTEIN PHOSPHATASE-1"/>
    <property type="match status" value="1"/>
</dbReference>
<dbReference type="RefSeq" id="WP_009744147.1">
    <property type="nucleotide sequence ID" value="NZ_CP017298.1"/>
</dbReference>
<dbReference type="Proteomes" id="UP000095214">
    <property type="component" value="Chromosome"/>
</dbReference>
<accession>A0A1D8B3E2</accession>
<evidence type="ECO:0000313" key="6">
    <source>
        <dbReference type="Proteomes" id="UP000095214"/>
    </source>
</evidence>
<dbReference type="Pfam" id="PF00498">
    <property type="entry name" value="FHA"/>
    <property type="match status" value="1"/>
</dbReference>
<keyword evidence="3" id="KW-0472">Membrane</keyword>
<keyword evidence="6" id="KW-1185">Reference proteome</keyword>
<gene>
    <name evidence="5" type="ORF">BH719_07155</name>
</gene>
<organism evidence="5 6">
    <name type="scientific">Pauljensenia hongkongensis</name>
    <dbReference type="NCBI Taxonomy" id="178339"/>
    <lineage>
        <taxon>Bacteria</taxon>
        <taxon>Bacillati</taxon>
        <taxon>Actinomycetota</taxon>
        <taxon>Actinomycetes</taxon>
        <taxon>Actinomycetales</taxon>
        <taxon>Actinomycetaceae</taxon>
        <taxon>Pauljensenia</taxon>
    </lineage>
</organism>
<dbReference type="SUPFAM" id="SSF49879">
    <property type="entry name" value="SMAD/FHA domain"/>
    <property type="match status" value="1"/>
</dbReference>
<evidence type="ECO:0000256" key="1">
    <source>
        <dbReference type="ARBA" id="ARBA00022553"/>
    </source>
</evidence>
<evidence type="ECO:0000256" key="3">
    <source>
        <dbReference type="SAM" id="Phobius"/>
    </source>
</evidence>
<feature type="domain" description="FHA" evidence="4">
    <location>
        <begin position="96"/>
        <end position="145"/>
    </location>
</feature>
<dbReference type="InterPro" id="IPR050923">
    <property type="entry name" value="Cell_Proc_Reg/RNA_Proc"/>
</dbReference>
<evidence type="ECO:0000256" key="2">
    <source>
        <dbReference type="SAM" id="MobiDB-lite"/>
    </source>
</evidence>
<dbReference type="CDD" id="cd00060">
    <property type="entry name" value="FHA"/>
    <property type="match status" value="1"/>
</dbReference>
<keyword evidence="3" id="KW-0812">Transmembrane</keyword>
<sequence length="168" mass="18315">MTTDLAFTVFRIGFLVLLWLLVLAAVNTLRRDIYGTVVTPRGKGRSKADERRRQSKKKRKEGGKRPTAGAPQTPKDLLLTGGPLVGTMLPLGDAPIVIGRSPACTLVLEDEYASSRHAALSPQADGWWIEDLSSRNGTFIDDERLTGPHQLKVGDVIRIGQTTLELVG</sequence>
<evidence type="ECO:0000313" key="5">
    <source>
        <dbReference type="EMBL" id="AOS47650.1"/>
    </source>
</evidence>
<dbReference type="PROSITE" id="PS50006">
    <property type="entry name" value="FHA_DOMAIN"/>
    <property type="match status" value="1"/>
</dbReference>
<feature type="transmembrane region" description="Helical" evidence="3">
    <location>
        <begin position="6"/>
        <end position="26"/>
    </location>
</feature>
<dbReference type="InterPro" id="IPR000253">
    <property type="entry name" value="FHA_dom"/>
</dbReference>
<keyword evidence="3" id="KW-1133">Transmembrane helix</keyword>
<dbReference type="SMART" id="SM00240">
    <property type="entry name" value="FHA"/>
    <property type="match status" value="1"/>
</dbReference>